<dbReference type="RefSeq" id="WP_225251253.1">
    <property type="nucleotide sequence ID" value="NZ_JAIWIU010000109.1"/>
</dbReference>
<dbReference type="CDD" id="cd00761">
    <property type="entry name" value="Glyco_tranf_GTA_type"/>
    <property type="match status" value="1"/>
</dbReference>
<dbReference type="EMBL" id="JAIWIU010000109">
    <property type="protein sequence ID" value="MCA2017549.1"/>
    <property type="molecule type" value="Genomic_DNA"/>
</dbReference>
<name>A0ABS7YPE6_9VIBR</name>
<comment type="caution">
    <text evidence="2">The sequence shown here is derived from an EMBL/GenBank/DDBJ whole genome shotgun (WGS) entry which is preliminary data.</text>
</comment>
<dbReference type="InterPro" id="IPR001173">
    <property type="entry name" value="Glyco_trans_2-like"/>
</dbReference>
<protein>
    <submittedName>
        <fullName evidence="2">Glycosyltransferase family 2 protein</fullName>
    </submittedName>
</protein>
<dbReference type="Gene3D" id="3.90.550.10">
    <property type="entry name" value="Spore Coat Polysaccharide Biosynthesis Protein SpsA, Chain A"/>
    <property type="match status" value="1"/>
</dbReference>
<dbReference type="PANTHER" id="PTHR43685">
    <property type="entry name" value="GLYCOSYLTRANSFERASE"/>
    <property type="match status" value="1"/>
</dbReference>
<evidence type="ECO:0000313" key="2">
    <source>
        <dbReference type="EMBL" id="MCA2017549.1"/>
    </source>
</evidence>
<gene>
    <name evidence="2" type="ORF">LDJ79_15595</name>
</gene>
<dbReference type="PANTHER" id="PTHR43685:SF2">
    <property type="entry name" value="GLYCOSYLTRANSFERASE 2-LIKE DOMAIN-CONTAINING PROTEIN"/>
    <property type="match status" value="1"/>
</dbReference>
<sequence length="295" mass="33665">MDKVKDNYQSGLVSVVIPTCNRGELFYKAIESVLGQTYPQVEIIVIDDNSDSPPALEQYQAQPMPIIYHKNDSNLGGAISRNIGAALGHGEFVCFLDDDDVYLENKLALLVAELEQDAGIDAVFGKIVKLSDPKREYAIDFVDSKSILNSLESIKYLHTNTSLIRHTVFDRIRFDEALAKFQDTQLHIELVQKCRCKYLDIPVALWNDNHGSGQITDMKNAAQHVRSIDNYTKLKNNLYQRDSISWLQYQKMAFNLSKMKVKYALNFGRSQDLQLNLFETNVLSLLKFRRALFCK</sequence>
<dbReference type="InterPro" id="IPR050834">
    <property type="entry name" value="Glycosyltransf_2"/>
</dbReference>
<reference evidence="3" key="1">
    <citation type="submission" date="2023-07" db="EMBL/GenBank/DDBJ databases">
        <title>Molecular identification of indigenous halophilic bacteria isolated from red sea cost, biodegradation of synthetic dyes and assessment of degraded metabolite toxicity.</title>
        <authorList>
            <person name="Chaieb K."/>
            <person name="Altayb H.N."/>
        </authorList>
    </citation>
    <scope>NUCLEOTIDE SEQUENCE [LARGE SCALE GENOMIC DNA]</scope>
    <source>
        <strain evidence="3">K20</strain>
    </source>
</reference>
<dbReference type="InterPro" id="IPR029044">
    <property type="entry name" value="Nucleotide-diphossugar_trans"/>
</dbReference>
<proteinExistence type="predicted"/>
<keyword evidence="3" id="KW-1185">Reference proteome</keyword>
<accession>A0ABS7YPE6</accession>
<dbReference type="SUPFAM" id="SSF53448">
    <property type="entry name" value="Nucleotide-diphospho-sugar transferases"/>
    <property type="match status" value="1"/>
</dbReference>
<feature type="domain" description="Glycosyltransferase 2-like" evidence="1">
    <location>
        <begin position="14"/>
        <end position="138"/>
    </location>
</feature>
<dbReference type="Pfam" id="PF00535">
    <property type="entry name" value="Glycos_transf_2"/>
    <property type="match status" value="1"/>
</dbReference>
<evidence type="ECO:0000259" key="1">
    <source>
        <dbReference type="Pfam" id="PF00535"/>
    </source>
</evidence>
<evidence type="ECO:0000313" key="3">
    <source>
        <dbReference type="Proteomes" id="UP001199044"/>
    </source>
</evidence>
<dbReference type="Proteomes" id="UP001199044">
    <property type="component" value="Unassembled WGS sequence"/>
</dbReference>
<organism evidence="2 3">
    <name type="scientific">Vibrio tritonius</name>
    <dbReference type="NCBI Taxonomy" id="1435069"/>
    <lineage>
        <taxon>Bacteria</taxon>
        <taxon>Pseudomonadati</taxon>
        <taxon>Pseudomonadota</taxon>
        <taxon>Gammaproteobacteria</taxon>
        <taxon>Vibrionales</taxon>
        <taxon>Vibrionaceae</taxon>
        <taxon>Vibrio</taxon>
    </lineage>
</organism>